<dbReference type="PANTHER" id="PTHR30250">
    <property type="entry name" value="PST FAMILY PREDICTED COLANIC ACID TRANSPORTER"/>
    <property type="match status" value="1"/>
</dbReference>
<dbReference type="Proteomes" id="UP000433101">
    <property type="component" value="Unassembled WGS sequence"/>
</dbReference>
<keyword evidence="8" id="KW-1185">Reference proteome</keyword>
<dbReference type="InterPro" id="IPR002797">
    <property type="entry name" value="Polysacc_synth"/>
</dbReference>
<protein>
    <submittedName>
        <fullName evidence="7">Oligosaccharide flippase family protein</fullName>
    </submittedName>
</protein>
<dbReference type="EMBL" id="WUMV01000010">
    <property type="protein sequence ID" value="MXN67431.1"/>
    <property type="molecule type" value="Genomic_DNA"/>
</dbReference>
<feature type="transmembrane region" description="Helical" evidence="6">
    <location>
        <begin position="307"/>
        <end position="328"/>
    </location>
</feature>
<dbReference type="Pfam" id="PF01943">
    <property type="entry name" value="Polysacc_synt"/>
    <property type="match status" value="1"/>
</dbReference>
<dbReference type="PANTHER" id="PTHR30250:SF31">
    <property type="entry name" value="INNER MEMBRANE PROTEIN YGHQ"/>
    <property type="match status" value="1"/>
</dbReference>
<reference evidence="7 8" key="1">
    <citation type="submission" date="2019-12" db="EMBL/GenBank/DDBJ databases">
        <authorList>
            <person name="Li M."/>
        </authorList>
    </citation>
    <scope>NUCLEOTIDE SEQUENCE [LARGE SCALE GENOMIC DNA]</scope>
    <source>
        <strain evidence="7 8">GBMRC 2046</strain>
    </source>
</reference>
<gene>
    <name evidence="7" type="ORF">GR183_21195</name>
</gene>
<evidence type="ECO:0000313" key="7">
    <source>
        <dbReference type="EMBL" id="MXN67431.1"/>
    </source>
</evidence>
<dbReference type="AlphaFoldDB" id="A0A7X3LYM5"/>
<comment type="subcellular location">
    <subcellularLocation>
        <location evidence="1">Cell membrane</location>
        <topology evidence="1">Multi-pass membrane protein</topology>
    </subcellularLocation>
</comment>
<keyword evidence="2" id="KW-1003">Cell membrane</keyword>
<evidence type="ECO:0000256" key="3">
    <source>
        <dbReference type="ARBA" id="ARBA00022692"/>
    </source>
</evidence>
<evidence type="ECO:0000256" key="5">
    <source>
        <dbReference type="ARBA" id="ARBA00023136"/>
    </source>
</evidence>
<feature type="transmembrane region" description="Helical" evidence="6">
    <location>
        <begin position="149"/>
        <end position="171"/>
    </location>
</feature>
<feature type="transmembrane region" description="Helical" evidence="6">
    <location>
        <begin position="340"/>
        <end position="359"/>
    </location>
</feature>
<feature type="transmembrane region" description="Helical" evidence="6">
    <location>
        <begin position="371"/>
        <end position="395"/>
    </location>
</feature>
<keyword evidence="4 6" id="KW-1133">Transmembrane helix</keyword>
<accession>A0A7X3LYM5</accession>
<feature type="transmembrane region" description="Helical" evidence="6">
    <location>
        <begin position="12"/>
        <end position="32"/>
    </location>
</feature>
<feature type="transmembrane region" description="Helical" evidence="6">
    <location>
        <begin position="401"/>
        <end position="421"/>
    </location>
</feature>
<keyword evidence="3 6" id="KW-0812">Transmembrane</keyword>
<dbReference type="GO" id="GO:0005886">
    <property type="term" value="C:plasma membrane"/>
    <property type="evidence" value="ECO:0007669"/>
    <property type="project" value="UniProtKB-SubCell"/>
</dbReference>
<name>A0A7X3LYM5_9HYPH</name>
<evidence type="ECO:0000256" key="2">
    <source>
        <dbReference type="ARBA" id="ARBA00022475"/>
    </source>
</evidence>
<sequence length="444" mass="48054">MRLRLINIGHLLTGDFLGTLIGLLVFIISGRALGTENFGILALTISYGRAVQRLVAFQSWQPLIKYGAELSKPEHIEDYKSLMKFGFLVDVAAAAVAYLVAIGGALIFGPLIGVSEAALHLVLIYSTILLFNINGFPTAVMRLAGRFRIMAYSSLLNLMLRLVLCVFGLIFEQGILYFIIIFAMTQILGSLFLFVLAMFELRRKGASGLLWAPIRGVSKRFTGLWAFTIGSNVELTLRATANELDTLFVGALAGPSAAGLYHIAKRFGRLMLQFGVRVQAVLYPDVARLWADRAIDEFRKTVMQMELLLAGLGGLIFIGISLTIHPIIHWTLGDEFIDAAPLVTVQMIAVAMVLSGSVARSALLAMGRQLVVLKIVVIATLAFHATAIVAIYYIGAMGANIAHAVMATILLVGLLTAYTSALKASSSTMPNVEGMKPDISMKAD</sequence>
<evidence type="ECO:0000256" key="1">
    <source>
        <dbReference type="ARBA" id="ARBA00004651"/>
    </source>
</evidence>
<feature type="transmembrane region" description="Helical" evidence="6">
    <location>
        <begin position="87"/>
        <end position="112"/>
    </location>
</feature>
<keyword evidence="5 6" id="KW-0472">Membrane</keyword>
<evidence type="ECO:0000256" key="6">
    <source>
        <dbReference type="SAM" id="Phobius"/>
    </source>
</evidence>
<comment type="caution">
    <text evidence="7">The sequence shown here is derived from an EMBL/GenBank/DDBJ whole genome shotgun (WGS) entry which is preliminary data.</text>
</comment>
<feature type="transmembrane region" description="Helical" evidence="6">
    <location>
        <begin position="177"/>
        <end position="201"/>
    </location>
</feature>
<proteinExistence type="predicted"/>
<feature type="transmembrane region" description="Helical" evidence="6">
    <location>
        <begin position="38"/>
        <end position="56"/>
    </location>
</feature>
<organism evidence="7 8">
    <name type="scientific">Stappia sediminis</name>
    <dbReference type="NCBI Taxonomy" id="2692190"/>
    <lineage>
        <taxon>Bacteria</taxon>
        <taxon>Pseudomonadati</taxon>
        <taxon>Pseudomonadota</taxon>
        <taxon>Alphaproteobacteria</taxon>
        <taxon>Hyphomicrobiales</taxon>
        <taxon>Stappiaceae</taxon>
        <taxon>Stappia</taxon>
    </lineage>
</organism>
<evidence type="ECO:0000256" key="4">
    <source>
        <dbReference type="ARBA" id="ARBA00022989"/>
    </source>
</evidence>
<feature type="transmembrane region" description="Helical" evidence="6">
    <location>
        <begin position="118"/>
        <end position="137"/>
    </location>
</feature>
<evidence type="ECO:0000313" key="8">
    <source>
        <dbReference type="Proteomes" id="UP000433101"/>
    </source>
</evidence>
<dbReference type="InterPro" id="IPR050833">
    <property type="entry name" value="Poly_Biosynth_Transport"/>
</dbReference>